<feature type="region of interest" description="Disordered" evidence="5">
    <location>
        <begin position="332"/>
        <end position="360"/>
    </location>
</feature>
<feature type="compositionally biased region" description="Low complexity" evidence="5">
    <location>
        <begin position="33"/>
        <end position="50"/>
    </location>
</feature>
<dbReference type="InterPro" id="IPR037238">
    <property type="entry name" value="YbiA-like_sf"/>
</dbReference>
<dbReference type="OrthoDB" id="10265969at2759"/>
<evidence type="ECO:0000256" key="3">
    <source>
        <dbReference type="ARBA" id="ARBA00023242"/>
    </source>
</evidence>
<accession>A0A8H7ETC5</accession>
<evidence type="ECO:0000256" key="2">
    <source>
        <dbReference type="ARBA" id="ARBA00022491"/>
    </source>
</evidence>
<name>A0A8H7ETC5_9FUNG</name>
<feature type="compositionally biased region" description="Low complexity" evidence="5">
    <location>
        <begin position="339"/>
        <end position="358"/>
    </location>
</feature>
<proteinExistence type="predicted"/>
<feature type="region of interest" description="Disordered" evidence="5">
    <location>
        <begin position="1"/>
        <end position="76"/>
    </location>
</feature>
<dbReference type="FunFam" id="1.20.1160.11:FF:000001">
    <property type="entry name" value="Paired amphipathic helix protein Sin3"/>
    <property type="match status" value="1"/>
</dbReference>
<dbReference type="SUPFAM" id="SSF47762">
    <property type="entry name" value="PAH2 domain"/>
    <property type="match status" value="1"/>
</dbReference>
<keyword evidence="3 4" id="KW-0539">Nucleus</keyword>
<dbReference type="GO" id="GO:0000785">
    <property type="term" value="C:chromatin"/>
    <property type="evidence" value="ECO:0007669"/>
    <property type="project" value="TreeGrafter"/>
</dbReference>
<comment type="caution">
    <text evidence="7">The sequence shown here is derived from an EMBL/GenBank/DDBJ whole genome shotgun (WGS) entry which is preliminary data.</text>
</comment>
<reference evidence="7" key="1">
    <citation type="submission" date="2020-01" db="EMBL/GenBank/DDBJ databases">
        <title>Genome Sequencing of Three Apophysomyces-Like Fungal Strains Confirms a Novel Fungal Genus in the Mucoromycota with divergent Burkholderia-like Endosymbiotic Bacteria.</title>
        <authorList>
            <person name="Stajich J.E."/>
            <person name="Macias A.M."/>
            <person name="Carter-House D."/>
            <person name="Lovett B."/>
            <person name="Kasson L.R."/>
            <person name="Berry K."/>
            <person name="Grigoriev I."/>
            <person name="Chang Y."/>
            <person name="Spatafora J."/>
            <person name="Kasson M.T."/>
        </authorList>
    </citation>
    <scope>NUCLEOTIDE SEQUENCE</scope>
    <source>
        <strain evidence="7">NRRL A-21654</strain>
    </source>
</reference>
<dbReference type="Proteomes" id="UP000605846">
    <property type="component" value="Unassembled WGS sequence"/>
</dbReference>
<dbReference type="InterPro" id="IPR012816">
    <property type="entry name" value="NADAR"/>
</dbReference>
<dbReference type="Pfam" id="PF08719">
    <property type="entry name" value="NADAR"/>
    <property type="match status" value="1"/>
</dbReference>
<sequence>MAGTDTNAPTEPTIHHTMTPADETTAGSTTVNPTSATIDSIATTTSVTTPPSSPEPDYTLEVASKDQPGGEGFGEDYRHDTTFLLDITAEPSQPGLIKGEQCPTDDMAGNSYAYLRANFPHWRRMLAHDYMRNTDADHENRRIGITTAPEIINPAQLVLLHIDDHAWASVDHYMQASKFVHRPDIYIKFTLDSNDPLASSPARQARRFGRTIVLEEEHIKAWEMRKPQALKRALLAKFAQNADLGRALVATGWAKLVTRGRTGTIKPQYALMWVRTVLRGEQVNQIKKSITLEGESNYQDNKHMDEIFRLIEGLFGKDLRLMAEPATATLNHPPLSLVSSSNEKPSSFSSCSSSPSLSNHQGLQMEDAMSYLEKIKSDYAEDPQTFDKFLGIMDDFRSERINTPQVLERVTLLFRGKPGLIRGFLMFLPPGHLLDISPENKPHLVYIATPTGNKIVIDTYEGTVKLDV</sequence>
<dbReference type="EMBL" id="JABAYA010000014">
    <property type="protein sequence ID" value="KAF7730721.1"/>
    <property type="molecule type" value="Genomic_DNA"/>
</dbReference>
<dbReference type="GO" id="GO:0000122">
    <property type="term" value="P:negative regulation of transcription by RNA polymerase II"/>
    <property type="evidence" value="ECO:0007669"/>
    <property type="project" value="TreeGrafter"/>
</dbReference>
<evidence type="ECO:0000256" key="5">
    <source>
        <dbReference type="SAM" id="MobiDB-lite"/>
    </source>
</evidence>
<protein>
    <submittedName>
        <fullName evidence="7">Transcriptional regulatory protein sin3</fullName>
    </submittedName>
</protein>
<dbReference type="Pfam" id="PF02671">
    <property type="entry name" value="PAH"/>
    <property type="match status" value="1"/>
</dbReference>
<dbReference type="InterPro" id="IPR039774">
    <property type="entry name" value="Sin3-like"/>
</dbReference>
<dbReference type="CDD" id="cd15457">
    <property type="entry name" value="NADAR"/>
    <property type="match status" value="1"/>
</dbReference>
<dbReference type="SUPFAM" id="SSF143990">
    <property type="entry name" value="YbiA-like"/>
    <property type="match status" value="1"/>
</dbReference>
<organism evidence="7 8">
    <name type="scientific">Apophysomyces ossiformis</name>
    <dbReference type="NCBI Taxonomy" id="679940"/>
    <lineage>
        <taxon>Eukaryota</taxon>
        <taxon>Fungi</taxon>
        <taxon>Fungi incertae sedis</taxon>
        <taxon>Mucoromycota</taxon>
        <taxon>Mucoromycotina</taxon>
        <taxon>Mucoromycetes</taxon>
        <taxon>Mucorales</taxon>
        <taxon>Mucorineae</taxon>
        <taxon>Mucoraceae</taxon>
        <taxon>Apophysomyces</taxon>
    </lineage>
</organism>
<feature type="compositionally biased region" description="Polar residues" evidence="5">
    <location>
        <begin position="1"/>
        <end position="10"/>
    </location>
</feature>
<dbReference type="InterPro" id="IPR036600">
    <property type="entry name" value="PAH_sf"/>
</dbReference>
<keyword evidence="2" id="KW-0678">Repressor</keyword>
<evidence type="ECO:0000313" key="7">
    <source>
        <dbReference type="EMBL" id="KAF7730721.1"/>
    </source>
</evidence>
<dbReference type="GO" id="GO:0000118">
    <property type="term" value="C:histone deacetylase complex"/>
    <property type="evidence" value="ECO:0007669"/>
    <property type="project" value="TreeGrafter"/>
</dbReference>
<evidence type="ECO:0000256" key="1">
    <source>
        <dbReference type="ARBA" id="ARBA00004123"/>
    </source>
</evidence>
<evidence type="ECO:0000313" key="8">
    <source>
        <dbReference type="Proteomes" id="UP000605846"/>
    </source>
</evidence>
<dbReference type="AlphaFoldDB" id="A0A8H7ETC5"/>
<gene>
    <name evidence="7" type="primary">SIN3_1</name>
    <name evidence="7" type="ORF">EC973_001670</name>
</gene>
<feature type="domain" description="NADAR" evidence="6">
    <location>
        <begin position="162"/>
        <end position="259"/>
    </location>
</feature>
<dbReference type="PANTHER" id="PTHR12346">
    <property type="entry name" value="SIN3B-RELATED"/>
    <property type="match status" value="1"/>
</dbReference>
<dbReference type="PANTHER" id="PTHR12346:SF0">
    <property type="entry name" value="SIN3A, ISOFORM G"/>
    <property type="match status" value="1"/>
</dbReference>
<dbReference type="InterPro" id="IPR003822">
    <property type="entry name" value="PAH"/>
</dbReference>
<keyword evidence="8" id="KW-1185">Reference proteome</keyword>
<comment type="subcellular location">
    <subcellularLocation>
        <location evidence="1 4">Nucleus</location>
    </subcellularLocation>
</comment>
<dbReference type="GO" id="GO:0003714">
    <property type="term" value="F:transcription corepressor activity"/>
    <property type="evidence" value="ECO:0007669"/>
    <property type="project" value="InterPro"/>
</dbReference>
<dbReference type="PROSITE" id="PS51477">
    <property type="entry name" value="PAH"/>
    <property type="match status" value="1"/>
</dbReference>
<evidence type="ECO:0000256" key="4">
    <source>
        <dbReference type="PROSITE-ProRule" id="PRU00810"/>
    </source>
</evidence>
<dbReference type="Gene3D" id="1.20.1160.11">
    <property type="entry name" value="Paired amphipathic helix"/>
    <property type="match status" value="1"/>
</dbReference>
<evidence type="ECO:0000259" key="6">
    <source>
        <dbReference type="Pfam" id="PF08719"/>
    </source>
</evidence>
<dbReference type="Gene3D" id="1.10.357.40">
    <property type="entry name" value="YbiA-like"/>
    <property type="match status" value="1"/>
</dbReference>